<dbReference type="Proteomes" id="UP000664702">
    <property type="component" value="Chromosome"/>
</dbReference>
<evidence type="ECO:0000313" key="3">
    <source>
        <dbReference type="Proteomes" id="UP000664702"/>
    </source>
</evidence>
<dbReference type="AlphaFoldDB" id="A0A939M990"/>
<protein>
    <submittedName>
        <fullName evidence="1">Uncharacterized protein</fullName>
    </submittedName>
</protein>
<sequence>MDMDTLAAAFEAHKAGQTKFTRRMAIALADMDGSTPRQLVLRCERLGLLKQGSWDWFAANGGITAEHIKEVRAAAPAA</sequence>
<accession>A0A939M990</accession>
<dbReference type="RefSeq" id="WP_208086905.1">
    <property type="nucleotide sequence ID" value="NZ_CP086136.1"/>
</dbReference>
<dbReference type="KEGG" id="bban:J4G43_027725"/>
<dbReference type="EMBL" id="CP086136">
    <property type="protein sequence ID" value="UEM08569.1"/>
    <property type="molecule type" value="Genomic_DNA"/>
</dbReference>
<evidence type="ECO:0000313" key="2">
    <source>
        <dbReference type="EMBL" id="UEM08569.1"/>
    </source>
</evidence>
<reference evidence="1" key="1">
    <citation type="submission" date="2021-03" db="EMBL/GenBank/DDBJ databases">
        <title>Whole Genome Sequence of Bradyrhizobium sp. Strain 144S4.</title>
        <authorList>
            <person name="Bromfield E.S.P."/>
            <person name="Cloutier S."/>
        </authorList>
    </citation>
    <scope>NUCLEOTIDE SEQUENCE [LARGE SCALE GENOMIC DNA]</scope>
    <source>
        <strain evidence="1">144S4</strain>
    </source>
</reference>
<proteinExistence type="predicted"/>
<evidence type="ECO:0000313" key="1">
    <source>
        <dbReference type="EMBL" id="MBO1864933.1"/>
    </source>
</evidence>
<organism evidence="1">
    <name type="scientific">Bradyrhizobium barranii subsp. barranii</name>
    <dbReference type="NCBI Taxonomy" id="2823807"/>
    <lineage>
        <taxon>Bacteria</taxon>
        <taxon>Pseudomonadati</taxon>
        <taxon>Pseudomonadota</taxon>
        <taxon>Alphaproteobacteria</taxon>
        <taxon>Hyphomicrobiales</taxon>
        <taxon>Nitrobacteraceae</taxon>
        <taxon>Bradyrhizobium</taxon>
        <taxon>Bradyrhizobium barranii</taxon>
    </lineage>
</organism>
<reference evidence="2 3" key="2">
    <citation type="journal article" date="2022" name="Int. J. Syst. Evol. Microbiol.">
        <title>Strains of Bradyrhizobium barranii sp. nov. associated with legumes native to Canada are symbionts of soybeans and belong to different subspecies (subsp. barranii subsp. nov. and subsp. apii subsp. nov.) and symbiovars (sv. glycinearum and sv. septentrionale).</title>
        <authorList>
            <person name="Bromfield E.S.P."/>
            <person name="Cloutier S."/>
            <person name="Wasai-Hara S."/>
            <person name="Minamisawa K."/>
        </authorList>
    </citation>
    <scope>NUCLEOTIDE SEQUENCE [LARGE SCALE GENOMIC DNA]</scope>
    <source>
        <strain evidence="2 3">144S4</strain>
    </source>
</reference>
<dbReference type="EMBL" id="JAGEMI010000001">
    <property type="protein sequence ID" value="MBO1864933.1"/>
    <property type="molecule type" value="Genomic_DNA"/>
</dbReference>
<name>A0A939M990_9BRAD</name>
<gene>
    <name evidence="2" type="ORF">J4G43_027725</name>
    <name evidence="1" type="ORF">J4G43_29715</name>
</gene>